<dbReference type="SUPFAM" id="SSF159501">
    <property type="entry name" value="EreA/ChaN-like"/>
    <property type="match status" value="1"/>
</dbReference>
<name>A0AAW5V4Y9_9LEPT</name>
<protein>
    <submittedName>
        <fullName evidence="2">ChaN family lipoprotein</fullName>
    </submittedName>
</protein>
<keyword evidence="2" id="KW-0449">Lipoprotein</keyword>
<dbReference type="EMBL" id="JAMQQD010000002">
    <property type="protein sequence ID" value="MCW7514726.1"/>
    <property type="molecule type" value="Genomic_DNA"/>
</dbReference>
<reference evidence="2" key="1">
    <citation type="submission" date="2022-06" db="EMBL/GenBank/DDBJ databases">
        <title>Leptospira isolates from biofilms formed at urban environments.</title>
        <authorList>
            <person name="Ribeiro P.S."/>
            <person name="Sousa T."/>
            <person name="Carvalho N."/>
            <person name="Aburjaile F."/>
            <person name="Neves F."/>
            <person name="Oliveira D."/>
            <person name="Blanco L."/>
            <person name="Lima J."/>
            <person name="Costa F."/>
            <person name="Brenig B."/>
            <person name="Soares S."/>
            <person name="Ramos R."/>
            <person name="Goes-Neto A."/>
            <person name="Matiuzzi M."/>
            <person name="Azevedo V."/>
            <person name="Ristow P."/>
        </authorList>
    </citation>
    <scope>NUCLEOTIDE SEQUENCE</scope>
    <source>
        <strain evidence="2">VSF7</strain>
    </source>
</reference>
<proteinExistence type="predicted"/>
<dbReference type="InterPro" id="IPR007314">
    <property type="entry name" value="Cofac_haem-bd_dom"/>
</dbReference>
<dbReference type="Gene3D" id="3.40.50.11550">
    <property type="match status" value="1"/>
</dbReference>
<evidence type="ECO:0000259" key="1">
    <source>
        <dbReference type="Pfam" id="PF04187"/>
    </source>
</evidence>
<evidence type="ECO:0000313" key="3">
    <source>
        <dbReference type="Proteomes" id="UP001209694"/>
    </source>
</evidence>
<dbReference type="Proteomes" id="UP001209694">
    <property type="component" value="Unassembled WGS sequence"/>
</dbReference>
<dbReference type="AlphaFoldDB" id="A0AAW5V4Y9"/>
<evidence type="ECO:0000313" key="2">
    <source>
        <dbReference type="EMBL" id="MCW7514726.1"/>
    </source>
</evidence>
<comment type="caution">
    <text evidence="2">The sequence shown here is derived from an EMBL/GenBank/DDBJ whole genome shotgun (WGS) entry which is preliminary data.</text>
</comment>
<dbReference type="CDD" id="cd14727">
    <property type="entry name" value="ChanN-like"/>
    <property type="match status" value="1"/>
</dbReference>
<organism evidence="2 3">
    <name type="scientific">Leptospira levettii</name>
    <dbReference type="NCBI Taxonomy" id="2023178"/>
    <lineage>
        <taxon>Bacteria</taxon>
        <taxon>Pseudomonadati</taxon>
        <taxon>Spirochaetota</taxon>
        <taxon>Spirochaetia</taxon>
        <taxon>Leptospirales</taxon>
        <taxon>Leptospiraceae</taxon>
        <taxon>Leptospira</taxon>
    </lineage>
</organism>
<gene>
    <name evidence="2" type="ORF">ND810_06120</name>
</gene>
<dbReference type="Pfam" id="PF04187">
    <property type="entry name" value="Cofac_haem_bdg"/>
    <property type="match status" value="1"/>
</dbReference>
<dbReference type="RefSeq" id="WP_265355538.1">
    <property type="nucleotide sequence ID" value="NZ_JAMQPS010000001.1"/>
</dbReference>
<sequence>MKVFYKKTSCFFLFSVFVFGLFGQTIPNNLNIIRTKTSELVSMDDIIKETKQYDVIVLGEEHDNHELHRFYEGFLRKLFASDVFSLSLEMLEKDQQFIVDEYLNGTISESQFLTSIVHWKNFKTDYLPLVNITKENQCKVIAANPPRRYVNLISKKGLLAYRDFSPTAMTFLPQAYTLEKYLTKDYKQRLTDLFGGIEHTNQHKTNPQFMILGQATWDQGMAEAISAEIHKSGKKVVHLNGRFHSDRNGGVVFRLREMGHSVLVLSGFPKGKEEDSDFVKIADFVILTNDR</sequence>
<accession>A0AAW5V4Y9</accession>
<feature type="domain" description="Haem-binding uptake Tiki superfamily ChaN" evidence="1">
    <location>
        <begin position="47"/>
        <end position="255"/>
    </location>
</feature>